<evidence type="ECO:0000256" key="1">
    <source>
        <dbReference type="ARBA" id="ARBA00010574"/>
    </source>
</evidence>
<sequence>MLELDQKMLSKVVSFVEDKKGGDISLLDLRSISKVSDYCLIVTGNTTTQVKAITDHLEEKLPEIGVSVLHLEGLPAAKWVLMDCGGDLVVHIMTPDQREFYQLERLWKDAEVVSFDTNVN</sequence>
<dbReference type="PANTHER" id="PTHR21043:SF0">
    <property type="entry name" value="MITOCHONDRIAL ASSEMBLY OF RIBOSOMAL LARGE SUBUNIT PROTEIN 1"/>
    <property type="match status" value="1"/>
</dbReference>
<dbReference type="Gene3D" id="3.30.460.10">
    <property type="entry name" value="Beta Polymerase, domain 2"/>
    <property type="match status" value="1"/>
</dbReference>
<name>A0A1Q8QT77_9FIRM</name>
<dbReference type="GO" id="GO:0005737">
    <property type="term" value="C:cytoplasm"/>
    <property type="evidence" value="ECO:0007669"/>
    <property type="project" value="UniProtKB-SubCell"/>
</dbReference>
<gene>
    <name evidence="2" type="primary">rsfS</name>
    <name evidence="3" type="ORF">DSOL_3076</name>
</gene>
<dbReference type="SUPFAM" id="SSF81301">
    <property type="entry name" value="Nucleotidyltransferase"/>
    <property type="match status" value="1"/>
</dbReference>
<proteinExistence type="inferred from homology"/>
<keyword evidence="2" id="KW-0963">Cytoplasm</keyword>
<dbReference type="RefSeq" id="WP_075365604.1">
    <property type="nucleotide sequence ID" value="NZ_MLBF01000024.1"/>
</dbReference>
<dbReference type="GO" id="GO:0090071">
    <property type="term" value="P:negative regulation of ribosome biogenesis"/>
    <property type="evidence" value="ECO:0007669"/>
    <property type="project" value="UniProtKB-UniRule"/>
</dbReference>
<comment type="similarity">
    <text evidence="1 2">Belongs to the Iojap/RsfS family.</text>
</comment>
<dbReference type="Proteomes" id="UP000186102">
    <property type="component" value="Unassembled WGS sequence"/>
</dbReference>
<protein>
    <recommendedName>
        <fullName evidence="2">Ribosomal silencing factor RsfS</fullName>
    </recommendedName>
</protein>
<dbReference type="GO" id="GO:0017148">
    <property type="term" value="P:negative regulation of translation"/>
    <property type="evidence" value="ECO:0007669"/>
    <property type="project" value="UniProtKB-UniRule"/>
</dbReference>
<dbReference type="EMBL" id="MLBF01000024">
    <property type="protein sequence ID" value="OLN30512.1"/>
    <property type="molecule type" value="Genomic_DNA"/>
</dbReference>
<comment type="function">
    <text evidence="2">Functions as a ribosomal silencing factor. Interacts with ribosomal protein uL14 (rplN), blocking formation of intersubunit bridge B8. Prevents association of the 30S and 50S ribosomal subunits and the formation of functional ribosomes, thus repressing translation.</text>
</comment>
<dbReference type="PANTHER" id="PTHR21043">
    <property type="entry name" value="IOJAP SUPERFAMILY ORTHOLOG"/>
    <property type="match status" value="1"/>
</dbReference>
<dbReference type="GO" id="GO:0043023">
    <property type="term" value="F:ribosomal large subunit binding"/>
    <property type="evidence" value="ECO:0007669"/>
    <property type="project" value="TreeGrafter"/>
</dbReference>
<comment type="caution">
    <text evidence="3">The sequence shown here is derived from an EMBL/GenBank/DDBJ whole genome shotgun (WGS) entry which is preliminary data.</text>
</comment>
<dbReference type="GO" id="GO:0042256">
    <property type="term" value="P:cytosolic ribosome assembly"/>
    <property type="evidence" value="ECO:0007669"/>
    <property type="project" value="UniProtKB-UniRule"/>
</dbReference>
<dbReference type="AlphaFoldDB" id="A0A1Q8QT77"/>
<dbReference type="STRING" id="1888891.DSOL_3076"/>
<dbReference type="InterPro" id="IPR004394">
    <property type="entry name" value="Iojap/RsfS/C7orf30"/>
</dbReference>
<dbReference type="Pfam" id="PF02410">
    <property type="entry name" value="RsfS"/>
    <property type="match status" value="1"/>
</dbReference>
<keyword evidence="2" id="KW-0678">Repressor</keyword>
<evidence type="ECO:0000313" key="3">
    <source>
        <dbReference type="EMBL" id="OLN30512.1"/>
    </source>
</evidence>
<comment type="subcellular location">
    <subcellularLocation>
        <location evidence="2">Cytoplasm</location>
    </subcellularLocation>
</comment>
<keyword evidence="4" id="KW-1185">Reference proteome</keyword>
<accession>A0A1Q8QT77</accession>
<dbReference type="NCBIfam" id="TIGR00090">
    <property type="entry name" value="rsfS_iojap_ybeB"/>
    <property type="match status" value="1"/>
</dbReference>
<dbReference type="InterPro" id="IPR043519">
    <property type="entry name" value="NT_sf"/>
</dbReference>
<evidence type="ECO:0000256" key="2">
    <source>
        <dbReference type="HAMAP-Rule" id="MF_01477"/>
    </source>
</evidence>
<comment type="subunit">
    <text evidence="2">Interacts with ribosomal protein uL14 (rplN).</text>
</comment>
<evidence type="ECO:0000313" key="4">
    <source>
        <dbReference type="Proteomes" id="UP000186102"/>
    </source>
</evidence>
<keyword evidence="2" id="KW-0810">Translation regulation</keyword>
<dbReference type="HAMAP" id="MF_01477">
    <property type="entry name" value="Iojap_RsfS"/>
    <property type="match status" value="1"/>
</dbReference>
<reference evidence="3 4" key="1">
    <citation type="submission" date="2016-09" db="EMBL/GenBank/DDBJ databases">
        <title>Complete genome of Desulfosporosinus sp. OL.</title>
        <authorList>
            <person name="Mardanov A."/>
            <person name="Beletsky A."/>
            <person name="Panova A."/>
            <person name="Karnachuk O."/>
            <person name="Ravin N."/>
        </authorList>
    </citation>
    <scope>NUCLEOTIDE SEQUENCE [LARGE SCALE GENOMIC DNA]</scope>
    <source>
        <strain evidence="3 4">OL</strain>
    </source>
</reference>
<organism evidence="3 4">
    <name type="scientific">Desulfosporosinus metallidurans</name>
    <dbReference type="NCBI Taxonomy" id="1888891"/>
    <lineage>
        <taxon>Bacteria</taxon>
        <taxon>Bacillati</taxon>
        <taxon>Bacillota</taxon>
        <taxon>Clostridia</taxon>
        <taxon>Eubacteriales</taxon>
        <taxon>Desulfitobacteriaceae</taxon>
        <taxon>Desulfosporosinus</taxon>
    </lineage>
</organism>